<evidence type="ECO:0000313" key="1">
    <source>
        <dbReference type="EMBL" id="SDP96430.1"/>
    </source>
</evidence>
<gene>
    <name evidence="1" type="ORF">SAMN05216565_12145</name>
</gene>
<organism evidence="1 2">
    <name type="scientific">Litchfieldia salsa</name>
    <dbReference type="NCBI Taxonomy" id="930152"/>
    <lineage>
        <taxon>Bacteria</taxon>
        <taxon>Bacillati</taxon>
        <taxon>Bacillota</taxon>
        <taxon>Bacilli</taxon>
        <taxon>Bacillales</taxon>
        <taxon>Bacillaceae</taxon>
        <taxon>Litchfieldia</taxon>
    </lineage>
</organism>
<keyword evidence="2" id="KW-1185">Reference proteome</keyword>
<dbReference type="AlphaFoldDB" id="A0A1H0X0N7"/>
<dbReference type="STRING" id="930152.SAMN05216565_12145"/>
<accession>A0A1H0X0N7</accession>
<reference evidence="2" key="1">
    <citation type="submission" date="2016-10" db="EMBL/GenBank/DDBJ databases">
        <authorList>
            <person name="Varghese N."/>
            <person name="Submissions S."/>
        </authorList>
    </citation>
    <scope>NUCLEOTIDE SEQUENCE [LARGE SCALE GENOMIC DNA]</scope>
    <source>
        <strain evidence="2">IBRC-M10078</strain>
    </source>
</reference>
<evidence type="ECO:0000313" key="2">
    <source>
        <dbReference type="Proteomes" id="UP000199159"/>
    </source>
</evidence>
<dbReference type="RefSeq" id="WP_090859669.1">
    <property type="nucleotide sequence ID" value="NZ_FNJU01000021.1"/>
</dbReference>
<proteinExistence type="predicted"/>
<protein>
    <submittedName>
        <fullName evidence="1">Uncharacterized protein</fullName>
    </submittedName>
</protein>
<dbReference type="Proteomes" id="UP000199159">
    <property type="component" value="Unassembled WGS sequence"/>
</dbReference>
<name>A0A1H0X0N7_9BACI</name>
<dbReference type="EMBL" id="FNJU01000021">
    <property type="protein sequence ID" value="SDP96430.1"/>
    <property type="molecule type" value="Genomic_DNA"/>
</dbReference>
<sequence length="98" mass="11278">MIDEKQKQLFHALKGIKDEYVITSLSKLENGIETVDLEEHQNEIIESVLYSVMELIDGYNDDLGFAVDLIEKDTGQSLKGNIELHDKFMDYLNEVENN</sequence>
<dbReference type="OrthoDB" id="2879665at2"/>